<comment type="caution">
    <text evidence="2">The sequence shown here is derived from an EMBL/GenBank/DDBJ whole genome shotgun (WGS) entry which is preliminary data.</text>
</comment>
<keyword evidence="1" id="KW-0812">Transmembrane</keyword>
<evidence type="ECO:0000256" key="1">
    <source>
        <dbReference type="SAM" id="Phobius"/>
    </source>
</evidence>
<protein>
    <submittedName>
        <fullName evidence="2">Uncharacterized protein</fullName>
    </submittedName>
</protein>
<keyword evidence="1" id="KW-1133">Transmembrane helix</keyword>
<evidence type="ECO:0000313" key="2">
    <source>
        <dbReference type="EMBL" id="RST59226.1"/>
    </source>
</evidence>
<feature type="transmembrane region" description="Helical" evidence="1">
    <location>
        <begin position="137"/>
        <end position="155"/>
    </location>
</feature>
<dbReference type="Proteomes" id="UP000287296">
    <property type="component" value="Unassembled WGS sequence"/>
</dbReference>
<feature type="transmembrane region" description="Helical" evidence="1">
    <location>
        <begin position="48"/>
        <end position="70"/>
    </location>
</feature>
<organism evidence="2 3">
    <name type="scientific">Siminovitchia terrae</name>
    <name type="common">Bacillus terrae</name>
    <dbReference type="NCBI Taxonomy" id="1914933"/>
    <lineage>
        <taxon>Bacteria</taxon>
        <taxon>Bacillati</taxon>
        <taxon>Bacillota</taxon>
        <taxon>Bacilli</taxon>
        <taxon>Bacillales</taxon>
        <taxon>Bacillaceae</taxon>
        <taxon>Siminovitchia</taxon>
    </lineage>
</organism>
<dbReference type="OrthoDB" id="2876726at2"/>
<name>A0A429X720_SIMTE</name>
<evidence type="ECO:0000313" key="3">
    <source>
        <dbReference type="Proteomes" id="UP000287296"/>
    </source>
</evidence>
<gene>
    <name evidence="2" type="ORF">D5F11_012775</name>
</gene>
<feature type="transmembrane region" description="Helical" evidence="1">
    <location>
        <begin position="82"/>
        <end position="103"/>
    </location>
</feature>
<sequence>MRKIILLDWLYLGLQLLILLFLFTHDWISFGSLNDVEAVKQVKTTRELIIQTILNGAPFAPAFFFCSVYVGKAYPLLVKIFLNIYFPVLLIGAIWAWWIPYFFGTTAEKVQQYQWMFGKTHAFLPEMNGITPNTLHLVFHLALLFVTVITIYFSLKRRKNKKIVYK</sequence>
<accession>A0A429X720</accession>
<proteinExistence type="predicted"/>
<dbReference type="RefSeq" id="WP_120116293.1">
    <property type="nucleotide sequence ID" value="NZ_QYTW02000012.1"/>
</dbReference>
<feature type="transmembrane region" description="Helical" evidence="1">
    <location>
        <begin position="9"/>
        <end position="28"/>
    </location>
</feature>
<dbReference type="EMBL" id="QYTW02000012">
    <property type="protein sequence ID" value="RST59226.1"/>
    <property type="molecule type" value="Genomic_DNA"/>
</dbReference>
<reference evidence="2 3" key="1">
    <citation type="submission" date="2018-12" db="EMBL/GenBank/DDBJ databases">
        <authorList>
            <person name="Sun L."/>
            <person name="Chen Z."/>
        </authorList>
    </citation>
    <scope>NUCLEOTIDE SEQUENCE [LARGE SCALE GENOMIC DNA]</scope>
    <source>
        <strain evidence="2 3">LMG 29736</strain>
    </source>
</reference>
<dbReference type="AlphaFoldDB" id="A0A429X720"/>
<keyword evidence="1" id="KW-0472">Membrane</keyword>